<dbReference type="InterPro" id="IPR029787">
    <property type="entry name" value="Nucleotide_cyclase"/>
</dbReference>
<feature type="transmembrane region" description="Helical" evidence="1">
    <location>
        <begin position="134"/>
        <end position="152"/>
    </location>
</feature>
<dbReference type="EMBL" id="MVHJ01000008">
    <property type="protein sequence ID" value="ORA04884.1"/>
    <property type="molecule type" value="Genomic_DNA"/>
</dbReference>
<dbReference type="PANTHER" id="PTHR45138">
    <property type="entry name" value="REGULATORY COMPONENTS OF SENSORY TRANSDUCTION SYSTEM"/>
    <property type="match status" value="1"/>
</dbReference>
<dbReference type="GO" id="GO:0052621">
    <property type="term" value="F:diguanylate cyclase activity"/>
    <property type="evidence" value="ECO:0007669"/>
    <property type="project" value="TreeGrafter"/>
</dbReference>
<keyword evidence="1" id="KW-1133">Transmembrane helix</keyword>
<dbReference type="SMART" id="SM00267">
    <property type="entry name" value="GGDEF"/>
    <property type="match status" value="1"/>
</dbReference>
<feature type="transmembrane region" description="Helical" evidence="1">
    <location>
        <begin position="32"/>
        <end position="51"/>
    </location>
</feature>
<dbReference type="Proteomes" id="UP000192366">
    <property type="component" value="Unassembled WGS sequence"/>
</dbReference>
<accession>A0A1W9YXV3</accession>
<feature type="domain" description="GGDEF" evidence="2">
    <location>
        <begin position="221"/>
        <end position="341"/>
    </location>
</feature>
<keyword evidence="1" id="KW-0812">Transmembrane</keyword>
<dbReference type="PROSITE" id="PS50887">
    <property type="entry name" value="GGDEF"/>
    <property type="match status" value="1"/>
</dbReference>
<dbReference type="Pfam" id="PF00990">
    <property type="entry name" value="GGDEF"/>
    <property type="match status" value="1"/>
</dbReference>
<protein>
    <recommendedName>
        <fullName evidence="2">GGDEF domain-containing protein</fullName>
    </recommendedName>
</protein>
<keyword evidence="4" id="KW-1185">Reference proteome</keyword>
<evidence type="ECO:0000256" key="1">
    <source>
        <dbReference type="SAM" id="Phobius"/>
    </source>
</evidence>
<dbReference type="PANTHER" id="PTHR45138:SF9">
    <property type="entry name" value="DIGUANYLATE CYCLASE DGCM-RELATED"/>
    <property type="match status" value="1"/>
</dbReference>
<feature type="transmembrane region" description="Helical" evidence="1">
    <location>
        <begin position="158"/>
        <end position="179"/>
    </location>
</feature>
<feature type="transmembrane region" description="Helical" evidence="1">
    <location>
        <begin position="89"/>
        <end position="104"/>
    </location>
</feature>
<dbReference type="AlphaFoldDB" id="A0A1W9YXV3"/>
<evidence type="ECO:0000313" key="4">
    <source>
        <dbReference type="Proteomes" id="UP000192366"/>
    </source>
</evidence>
<evidence type="ECO:0000313" key="3">
    <source>
        <dbReference type="EMBL" id="ORA04884.1"/>
    </source>
</evidence>
<dbReference type="InterPro" id="IPR000160">
    <property type="entry name" value="GGDEF_dom"/>
</dbReference>
<dbReference type="GO" id="GO:0043709">
    <property type="term" value="P:cell adhesion involved in single-species biofilm formation"/>
    <property type="evidence" value="ECO:0007669"/>
    <property type="project" value="TreeGrafter"/>
</dbReference>
<keyword evidence="1" id="KW-0472">Membrane</keyword>
<gene>
    <name evidence="3" type="ORF">BST17_12130</name>
</gene>
<dbReference type="SUPFAM" id="SSF55073">
    <property type="entry name" value="Nucleotide cyclase"/>
    <property type="match status" value="1"/>
</dbReference>
<dbReference type="CDD" id="cd01949">
    <property type="entry name" value="GGDEF"/>
    <property type="match status" value="1"/>
</dbReference>
<proteinExistence type="predicted"/>
<dbReference type="InterPro" id="IPR050469">
    <property type="entry name" value="Diguanylate_Cyclase"/>
</dbReference>
<feature type="transmembrane region" description="Helical" evidence="1">
    <location>
        <begin position="57"/>
        <end position="77"/>
    </location>
</feature>
<dbReference type="NCBIfam" id="TIGR00254">
    <property type="entry name" value="GGDEF"/>
    <property type="match status" value="1"/>
</dbReference>
<comment type="caution">
    <text evidence="3">The sequence shown here is derived from an EMBL/GenBank/DDBJ whole genome shotgun (WGS) entry which is preliminary data.</text>
</comment>
<dbReference type="GO" id="GO:0005886">
    <property type="term" value="C:plasma membrane"/>
    <property type="evidence" value="ECO:0007669"/>
    <property type="project" value="TreeGrafter"/>
</dbReference>
<name>A0A1W9YXV3_MYCBA</name>
<dbReference type="GO" id="GO:1902201">
    <property type="term" value="P:negative regulation of bacterial-type flagellum-dependent cell motility"/>
    <property type="evidence" value="ECO:0007669"/>
    <property type="project" value="TreeGrafter"/>
</dbReference>
<dbReference type="InterPro" id="IPR043128">
    <property type="entry name" value="Rev_trsase/Diguanyl_cyclase"/>
</dbReference>
<feature type="transmembrane region" description="Helical" evidence="1">
    <location>
        <begin position="110"/>
        <end position="127"/>
    </location>
</feature>
<dbReference type="STRING" id="564198.BST17_12130"/>
<organism evidence="3 4">
    <name type="scientific">Mycolicibacterium bacteremicum</name>
    <name type="common">Mycobacterium bacteremicum</name>
    <dbReference type="NCBI Taxonomy" id="564198"/>
    <lineage>
        <taxon>Bacteria</taxon>
        <taxon>Bacillati</taxon>
        <taxon>Actinomycetota</taxon>
        <taxon>Actinomycetes</taxon>
        <taxon>Mycobacteriales</taxon>
        <taxon>Mycobacteriaceae</taxon>
        <taxon>Mycolicibacterium</taxon>
    </lineage>
</organism>
<dbReference type="Gene3D" id="3.30.70.270">
    <property type="match status" value="1"/>
</dbReference>
<evidence type="ECO:0000259" key="2">
    <source>
        <dbReference type="PROSITE" id="PS50887"/>
    </source>
</evidence>
<sequence length="341" mass="36168">MKSLAIWWNTPDQFESMTALLRERRLLRSAQFIMVLIAASSALVPLSHLIIPRHLSPAALAVSVASVVFTIVMTTFWCRSWPTRRGSEAIALIGATFIAWWSLVQPAPGVGALACSALAVTGAYLAFLHSPRSLLINLALATVVAVIVARRLAAETDVATAVSAFWVIWFMNTTLPIAVRGMSRAMGIYATRADEDGLTGLLNRRAFEESVGRLRRADPRAGLAVLMVDIDDFKRINDTFGHAAGDRVILAVAAALREHTPDRSAICRAGGEEFLVAVAEPAAAQDVAAAVCAAVAGLPEQVTASIGIAETVTGDETLAHLIGGADAAMYLAKRSGGNTVR</sequence>
<reference evidence="3 4" key="1">
    <citation type="submission" date="2017-02" db="EMBL/GenBank/DDBJ databases">
        <title>The new phylogeny of genus Mycobacterium.</title>
        <authorList>
            <person name="Tortoli E."/>
            <person name="Trovato A."/>
            <person name="Cirillo D.M."/>
        </authorList>
    </citation>
    <scope>NUCLEOTIDE SEQUENCE [LARGE SCALE GENOMIC DNA]</scope>
    <source>
        <strain evidence="3 4">DSM 45578</strain>
    </source>
</reference>